<dbReference type="InterPro" id="IPR001789">
    <property type="entry name" value="Sig_transdc_resp-reg_receiver"/>
</dbReference>
<evidence type="ECO:0000313" key="6">
    <source>
        <dbReference type="EMBL" id="QQP87360.1"/>
    </source>
</evidence>
<evidence type="ECO:0000313" key="7">
    <source>
        <dbReference type="Proteomes" id="UP000595197"/>
    </source>
</evidence>
<dbReference type="InterPro" id="IPR011006">
    <property type="entry name" value="CheY-like_superfamily"/>
</dbReference>
<dbReference type="InterPro" id="IPR050595">
    <property type="entry name" value="Bact_response_regulator"/>
</dbReference>
<feature type="domain" description="Response regulatory" evidence="5">
    <location>
        <begin position="267"/>
        <end position="384"/>
    </location>
</feature>
<dbReference type="PANTHER" id="PTHR44591">
    <property type="entry name" value="STRESS RESPONSE REGULATOR PROTEIN 1"/>
    <property type="match status" value="1"/>
</dbReference>
<dbReference type="SUPFAM" id="SSF52172">
    <property type="entry name" value="CheY-like"/>
    <property type="match status" value="1"/>
</dbReference>
<feature type="transmembrane region" description="Helical" evidence="4">
    <location>
        <begin position="96"/>
        <end position="118"/>
    </location>
</feature>
<organism evidence="6 7">
    <name type="scientific">Skermanella cutis</name>
    <dbReference type="NCBI Taxonomy" id="2775420"/>
    <lineage>
        <taxon>Bacteria</taxon>
        <taxon>Pseudomonadati</taxon>
        <taxon>Pseudomonadota</taxon>
        <taxon>Alphaproteobacteria</taxon>
        <taxon>Rhodospirillales</taxon>
        <taxon>Azospirillaceae</taxon>
        <taxon>Skermanella</taxon>
    </lineage>
</organism>
<keyword evidence="4" id="KW-0812">Transmembrane</keyword>
<keyword evidence="4" id="KW-0472">Membrane</keyword>
<dbReference type="RefSeq" id="WP_201070185.1">
    <property type="nucleotide sequence ID" value="NZ_CP067420.1"/>
</dbReference>
<feature type="transmembrane region" description="Helical" evidence="4">
    <location>
        <begin position="130"/>
        <end position="149"/>
    </location>
</feature>
<dbReference type="PROSITE" id="PS50110">
    <property type="entry name" value="RESPONSE_REGULATORY"/>
    <property type="match status" value="1"/>
</dbReference>
<evidence type="ECO:0000256" key="4">
    <source>
        <dbReference type="SAM" id="Phobius"/>
    </source>
</evidence>
<dbReference type="PANTHER" id="PTHR44591:SF3">
    <property type="entry name" value="RESPONSE REGULATORY DOMAIN-CONTAINING PROTEIN"/>
    <property type="match status" value="1"/>
</dbReference>
<dbReference type="SUPFAM" id="SSF47226">
    <property type="entry name" value="Histidine-containing phosphotransfer domain, HPT domain"/>
    <property type="match status" value="1"/>
</dbReference>
<gene>
    <name evidence="6" type="ORF">IGS68_14650</name>
</gene>
<accession>A0ABX7B2D9</accession>
<sequence length="533" mass="57308">MTGQIPDQTIDPDGELDLPAPPPGRVRGLVISFGSAALGLSAALAFHALSGVESLLMPVLAVALLAAGPVGTGWIAWRRALRDAWREVMFRCVDEVVLAILRILGLTVMMLYAAGVMALSPLPEVERLEAAMLILQAGSLGGWIILIDLLRRRQACRRRRICAACADLVCVTALLCLGGPPMQVWMFCYLGIALASGLGDGRAGPMLASAGGVAGLSVVAAFTGVLSETPFLIVGVAVGLLLLPAQSAFLAGSFLGRTIGPPRRRFRILLAENSRFGLRSLRRLLERAGHTLLIAEDGNTALDLLHKGGLDVMLLDLQLRDPNALDLVRMYRFMRSEDAHLPIVGLVPGLTDPARKRCIAAGMNEVLPVPVEEFRLLEAVDRLGAASLSAREAVETGVVASISAHPRFSTVAEPCIDEDALDALQSLDPDNGFLEDVISVFLTDGAELIDAMVKALNDGDVVSFREHADSLGSSSTHIGAIRLVKLLARCRDMPTRGFREEGNQKMLQIQDEFRRVRTALQSHVWTLHHSNFN</sequence>
<dbReference type="InterPro" id="IPR036641">
    <property type="entry name" value="HPT_dom_sf"/>
</dbReference>
<feature type="transmembrane region" description="Helical" evidence="4">
    <location>
        <begin position="206"/>
        <end position="225"/>
    </location>
</feature>
<dbReference type="Gene3D" id="3.40.50.2300">
    <property type="match status" value="1"/>
</dbReference>
<feature type="transmembrane region" description="Helical" evidence="4">
    <location>
        <begin position="29"/>
        <end position="49"/>
    </location>
</feature>
<keyword evidence="4" id="KW-1133">Transmembrane helix</keyword>
<keyword evidence="7" id="KW-1185">Reference proteome</keyword>
<name>A0ABX7B2D9_9PROT</name>
<feature type="modified residue" description="4-aspartylphosphate" evidence="3">
    <location>
        <position position="316"/>
    </location>
</feature>
<feature type="transmembrane region" description="Helical" evidence="4">
    <location>
        <begin position="231"/>
        <end position="255"/>
    </location>
</feature>
<evidence type="ECO:0000256" key="3">
    <source>
        <dbReference type="PROSITE-ProRule" id="PRU00169"/>
    </source>
</evidence>
<protein>
    <submittedName>
        <fullName evidence="6">Response regulator</fullName>
    </submittedName>
</protein>
<keyword evidence="1 3" id="KW-0597">Phosphoprotein</keyword>
<evidence type="ECO:0000256" key="2">
    <source>
        <dbReference type="ARBA" id="ARBA00023012"/>
    </source>
</evidence>
<dbReference type="Proteomes" id="UP000595197">
    <property type="component" value="Chromosome"/>
</dbReference>
<evidence type="ECO:0000256" key="1">
    <source>
        <dbReference type="ARBA" id="ARBA00022553"/>
    </source>
</evidence>
<dbReference type="Gene3D" id="1.20.120.160">
    <property type="entry name" value="HPT domain"/>
    <property type="match status" value="1"/>
</dbReference>
<dbReference type="InterPro" id="IPR008207">
    <property type="entry name" value="Sig_transdc_His_kin_Hpt_dom"/>
</dbReference>
<dbReference type="Pfam" id="PF01627">
    <property type="entry name" value="Hpt"/>
    <property type="match status" value="1"/>
</dbReference>
<keyword evidence="2" id="KW-0902">Two-component regulatory system</keyword>
<proteinExistence type="predicted"/>
<evidence type="ECO:0000259" key="5">
    <source>
        <dbReference type="PROSITE" id="PS50110"/>
    </source>
</evidence>
<dbReference type="Pfam" id="PF00072">
    <property type="entry name" value="Response_reg"/>
    <property type="match status" value="1"/>
</dbReference>
<reference evidence="6" key="1">
    <citation type="submission" date="2021-02" db="EMBL/GenBank/DDBJ databases">
        <title>Skermanella TT6 skin isolate.</title>
        <authorList>
            <person name="Lee K."/>
            <person name="Ganzorig M."/>
        </authorList>
    </citation>
    <scope>NUCLEOTIDE SEQUENCE</scope>
    <source>
        <strain evidence="6">TT6</strain>
    </source>
</reference>
<dbReference type="SMART" id="SM00448">
    <property type="entry name" value="REC"/>
    <property type="match status" value="1"/>
</dbReference>
<feature type="transmembrane region" description="Helical" evidence="4">
    <location>
        <begin position="55"/>
        <end position="76"/>
    </location>
</feature>
<dbReference type="EMBL" id="CP067420">
    <property type="protein sequence ID" value="QQP87360.1"/>
    <property type="molecule type" value="Genomic_DNA"/>
</dbReference>